<keyword evidence="8" id="KW-1185">Reference proteome</keyword>
<dbReference type="GO" id="GO:0006508">
    <property type="term" value="P:proteolysis"/>
    <property type="evidence" value="ECO:0007669"/>
    <property type="project" value="UniProtKB-KW"/>
</dbReference>
<feature type="active site" description="Charge relay system" evidence="5">
    <location>
        <position position="385"/>
    </location>
</feature>
<organism evidence="7">
    <name type="scientific">Lentimicrobium saccharophilum</name>
    <dbReference type="NCBI Taxonomy" id="1678841"/>
    <lineage>
        <taxon>Bacteria</taxon>
        <taxon>Pseudomonadati</taxon>
        <taxon>Bacteroidota</taxon>
        <taxon>Bacteroidia</taxon>
        <taxon>Bacteroidales</taxon>
        <taxon>Lentimicrobiaceae</taxon>
        <taxon>Lentimicrobium</taxon>
    </lineage>
</organism>
<sequence>MKFLYSILIFATIAYHINAQTAEAEREPGQLLIQLKQGSDQQLLSGLMNTFSPAGLTIEKQVSRRMNIWLLGFNETVVDASKLLDDIRRHPSVNLAQFNHKLTERELIPNDPSFSALWALKNTGQMSGTPGADIRASYAWDITTSGLTVEGDTIVIAMVDGGVDLGHSDLHLWKNRLEIPYNGIDDDGNGYIDDYNGWNAYGSNGNVSQSDHGTHVAGISAAKGNNSLGVTGVAFNTYLMPVSGSGSNEAVAVASYDYIFTMRKIYDETNGAAGAFVVVTNSSFGIDGGNPTNYPLWGAIYDSLGSAGILNVASTANRGWDVDINGDIPTAMTNESIVAVTNSTNTDVLNSQAAWGANSIDLAAPGTNIYSTRTGDQYGYKSGTSMSSPHVSGAIALMYAAAGEATLLQYKNDPVLISSKFKRYLIASVDTIPSLVGSTVSGGRLNLLNALQMVQNPPAISTDPAMISLLTAPETITNLDIQLTATGSETNSFTVSTPENTPWLSVNTTEGILHGSQPETITITINPNGMADDNYFSSIIIRDYFLNELVIPVEAKVRTGVNTGRLKSDKSLLSVSPNPVDNETRLSFTLGSASYTSIDVFDLNGRKKETLLGANMNPGVHTFTWNPLLSPGVYMLKLTTSEKAEVIKVVIK</sequence>
<evidence type="ECO:0000256" key="3">
    <source>
        <dbReference type="ARBA" id="ARBA00022801"/>
    </source>
</evidence>
<dbReference type="InterPro" id="IPR000209">
    <property type="entry name" value="Peptidase_S8/S53_dom"/>
</dbReference>
<evidence type="ECO:0000259" key="6">
    <source>
        <dbReference type="Pfam" id="PF00082"/>
    </source>
</evidence>
<keyword evidence="3 5" id="KW-0378">Hydrolase</keyword>
<dbReference type="Pfam" id="PF00082">
    <property type="entry name" value="Peptidase_S8"/>
    <property type="match status" value="1"/>
</dbReference>
<protein>
    <submittedName>
        <fullName evidence="7">Protein containing Por secretion system C-terminal sorting domain</fullName>
    </submittedName>
</protein>
<dbReference type="NCBIfam" id="TIGR04183">
    <property type="entry name" value="Por_Secre_tail"/>
    <property type="match status" value="1"/>
</dbReference>
<dbReference type="PRINTS" id="PR00723">
    <property type="entry name" value="SUBTILISIN"/>
</dbReference>
<dbReference type="OrthoDB" id="1489355at2"/>
<feature type="active site" description="Charge relay system" evidence="5">
    <location>
        <position position="212"/>
    </location>
</feature>
<dbReference type="InterPro" id="IPR015500">
    <property type="entry name" value="Peptidase_S8_subtilisin-rel"/>
</dbReference>
<evidence type="ECO:0000256" key="4">
    <source>
        <dbReference type="ARBA" id="ARBA00022825"/>
    </source>
</evidence>
<dbReference type="InterPro" id="IPR023828">
    <property type="entry name" value="Peptidase_S8_Ser-AS"/>
</dbReference>
<gene>
    <name evidence="7" type="ORF">TBC1_11323</name>
</gene>
<dbReference type="PANTHER" id="PTHR43399">
    <property type="entry name" value="SUBTILISIN-RELATED"/>
    <property type="match status" value="1"/>
</dbReference>
<dbReference type="PROSITE" id="PS00138">
    <property type="entry name" value="SUBTILASE_SER"/>
    <property type="match status" value="1"/>
</dbReference>
<comment type="similarity">
    <text evidence="1 5">Belongs to the peptidase S8 family.</text>
</comment>
<evidence type="ECO:0000313" key="7">
    <source>
        <dbReference type="EMBL" id="GAP42194.1"/>
    </source>
</evidence>
<dbReference type="PATRIC" id="fig|1678841.3.peg.371"/>
<dbReference type="Gene3D" id="3.40.50.200">
    <property type="entry name" value="Peptidase S8/S53 domain"/>
    <property type="match status" value="1"/>
</dbReference>
<dbReference type="SUPFAM" id="SSF52743">
    <property type="entry name" value="Subtilisin-like"/>
    <property type="match status" value="1"/>
</dbReference>
<feature type="domain" description="Peptidase S8/S53" evidence="6">
    <location>
        <begin position="151"/>
        <end position="406"/>
    </location>
</feature>
<dbReference type="RefSeq" id="WP_062037521.1">
    <property type="nucleotide sequence ID" value="NZ_DF968182.1"/>
</dbReference>
<feature type="active site" description="Charge relay system" evidence="5">
    <location>
        <position position="160"/>
    </location>
</feature>
<evidence type="ECO:0000313" key="8">
    <source>
        <dbReference type="Proteomes" id="UP000053091"/>
    </source>
</evidence>
<dbReference type="PROSITE" id="PS51892">
    <property type="entry name" value="SUBTILASE"/>
    <property type="match status" value="1"/>
</dbReference>
<dbReference type="STRING" id="1678841.TBC1_11323"/>
<proteinExistence type="inferred from homology"/>
<accession>A0A0S7BVM7</accession>
<keyword evidence="2 5" id="KW-0645">Protease</keyword>
<keyword evidence="4 5" id="KW-0720">Serine protease</keyword>
<dbReference type="InterPro" id="IPR026444">
    <property type="entry name" value="Secre_tail"/>
</dbReference>
<dbReference type="GO" id="GO:0004252">
    <property type="term" value="F:serine-type endopeptidase activity"/>
    <property type="evidence" value="ECO:0007669"/>
    <property type="project" value="UniProtKB-UniRule"/>
</dbReference>
<dbReference type="InterPro" id="IPR051048">
    <property type="entry name" value="Peptidase_S8/S53_subtilisin"/>
</dbReference>
<dbReference type="AlphaFoldDB" id="A0A0S7BVM7"/>
<dbReference type="InterPro" id="IPR036852">
    <property type="entry name" value="Peptidase_S8/S53_dom_sf"/>
</dbReference>
<evidence type="ECO:0000256" key="2">
    <source>
        <dbReference type="ARBA" id="ARBA00022670"/>
    </source>
</evidence>
<dbReference type="PANTHER" id="PTHR43399:SF4">
    <property type="entry name" value="CELL WALL-ASSOCIATED PROTEASE"/>
    <property type="match status" value="1"/>
</dbReference>
<dbReference type="EMBL" id="DF968182">
    <property type="protein sequence ID" value="GAP42194.1"/>
    <property type="molecule type" value="Genomic_DNA"/>
</dbReference>
<reference evidence="7" key="1">
    <citation type="journal article" date="2015" name="Genome Announc.">
        <title>Draft Genome Sequence of Bacteroidales Strain TBC1, a Novel Isolate from a Methanogenic Wastewater Treatment System.</title>
        <authorList>
            <person name="Tourlousse D.M."/>
            <person name="Matsuura N."/>
            <person name="Sun L."/>
            <person name="Toyonaga M."/>
            <person name="Kuroda K."/>
            <person name="Ohashi A."/>
            <person name="Cruz R."/>
            <person name="Yamaguchi T."/>
            <person name="Sekiguchi Y."/>
        </authorList>
    </citation>
    <scope>NUCLEOTIDE SEQUENCE [LARGE SCALE GENOMIC DNA]</scope>
    <source>
        <strain evidence="7">TBC1</strain>
    </source>
</reference>
<dbReference type="Proteomes" id="UP000053091">
    <property type="component" value="Unassembled WGS sequence"/>
</dbReference>
<name>A0A0S7BVM7_9BACT</name>
<evidence type="ECO:0000256" key="5">
    <source>
        <dbReference type="PROSITE-ProRule" id="PRU01240"/>
    </source>
</evidence>
<evidence type="ECO:0000256" key="1">
    <source>
        <dbReference type="ARBA" id="ARBA00011073"/>
    </source>
</evidence>